<feature type="transmembrane region" description="Helical" evidence="9">
    <location>
        <begin position="394"/>
        <end position="416"/>
    </location>
</feature>
<comment type="similarity">
    <text evidence="2">Belongs to the SLC41A transporter family.</text>
</comment>
<dbReference type="InterPro" id="IPR036739">
    <property type="entry name" value="SLC41_membr_dom_sf"/>
</dbReference>
<keyword evidence="5" id="KW-0460">Magnesium</keyword>
<feature type="domain" description="SLC41A/MgtE integral membrane" evidence="10">
    <location>
        <begin position="310"/>
        <end position="452"/>
    </location>
</feature>
<keyword evidence="11" id="KW-1185">Reference proteome</keyword>
<keyword evidence="7" id="KW-0406">Ion transport</keyword>
<evidence type="ECO:0000256" key="3">
    <source>
        <dbReference type="ARBA" id="ARBA00022448"/>
    </source>
</evidence>
<evidence type="ECO:0000256" key="4">
    <source>
        <dbReference type="ARBA" id="ARBA00022692"/>
    </source>
</evidence>
<comment type="subcellular location">
    <subcellularLocation>
        <location evidence="1">Membrane</location>
        <topology evidence="1">Multi-pass membrane protein</topology>
    </subcellularLocation>
</comment>
<protein>
    <submittedName>
        <fullName evidence="12">SLC41A/MgtE integral membrane domain-containing protein</fullName>
    </submittedName>
</protein>
<evidence type="ECO:0000256" key="5">
    <source>
        <dbReference type="ARBA" id="ARBA00022842"/>
    </source>
</evidence>
<proteinExistence type="inferred from homology"/>
<evidence type="ECO:0000256" key="1">
    <source>
        <dbReference type="ARBA" id="ARBA00004141"/>
    </source>
</evidence>
<evidence type="ECO:0000256" key="7">
    <source>
        <dbReference type="ARBA" id="ARBA00023065"/>
    </source>
</evidence>
<evidence type="ECO:0000313" key="12">
    <source>
        <dbReference type="WBParaSite" id="PgR234X_g002_t02"/>
    </source>
</evidence>
<feature type="domain" description="SLC41A/MgtE integral membrane" evidence="10">
    <location>
        <begin position="99"/>
        <end position="232"/>
    </location>
</feature>
<reference evidence="12" key="1">
    <citation type="submission" date="2022-11" db="UniProtKB">
        <authorList>
            <consortium name="WormBaseParasite"/>
        </authorList>
    </citation>
    <scope>IDENTIFICATION</scope>
</reference>
<feature type="transmembrane region" description="Helical" evidence="9">
    <location>
        <begin position="368"/>
        <end position="388"/>
    </location>
</feature>
<dbReference type="AlphaFoldDB" id="A0A915CII3"/>
<evidence type="ECO:0000256" key="2">
    <source>
        <dbReference type="ARBA" id="ARBA00009749"/>
    </source>
</evidence>
<accession>A0A915CII3</accession>
<dbReference type="Gene3D" id="1.10.357.20">
    <property type="entry name" value="SLC41 divalent cation transporters, integral membrane domain"/>
    <property type="match status" value="2"/>
</dbReference>
<evidence type="ECO:0000259" key="10">
    <source>
        <dbReference type="Pfam" id="PF01769"/>
    </source>
</evidence>
<keyword evidence="3" id="KW-0813">Transport</keyword>
<organism evidence="11 12">
    <name type="scientific">Parascaris univalens</name>
    <name type="common">Nematode worm</name>
    <dbReference type="NCBI Taxonomy" id="6257"/>
    <lineage>
        <taxon>Eukaryota</taxon>
        <taxon>Metazoa</taxon>
        <taxon>Ecdysozoa</taxon>
        <taxon>Nematoda</taxon>
        <taxon>Chromadorea</taxon>
        <taxon>Rhabditida</taxon>
        <taxon>Spirurina</taxon>
        <taxon>Ascaridomorpha</taxon>
        <taxon>Ascaridoidea</taxon>
        <taxon>Ascarididae</taxon>
        <taxon>Parascaris</taxon>
    </lineage>
</organism>
<dbReference type="Pfam" id="PF01769">
    <property type="entry name" value="MgtE"/>
    <property type="match status" value="2"/>
</dbReference>
<evidence type="ECO:0000256" key="8">
    <source>
        <dbReference type="ARBA" id="ARBA00023136"/>
    </source>
</evidence>
<keyword evidence="4 9" id="KW-0812">Transmembrane</keyword>
<feature type="transmembrane region" description="Helical" evidence="9">
    <location>
        <begin position="56"/>
        <end position="80"/>
    </location>
</feature>
<feature type="transmembrane region" description="Helical" evidence="9">
    <location>
        <begin position="216"/>
        <end position="238"/>
    </location>
</feature>
<feature type="transmembrane region" description="Helical" evidence="9">
    <location>
        <begin position="437"/>
        <end position="460"/>
    </location>
</feature>
<dbReference type="PANTHER" id="PTHR16228">
    <property type="entry name" value="DIVALENT CATION TRANSPORTER SOLUTE CARRIER FAMILY 41"/>
    <property type="match status" value="1"/>
</dbReference>
<dbReference type="GO" id="GO:0005886">
    <property type="term" value="C:plasma membrane"/>
    <property type="evidence" value="ECO:0007669"/>
    <property type="project" value="TreeGrafter"/>
</dbReference>
<keyword evidence="6 9" id="KW-1133">Transmembrane helix</keyword>
<dbReference type="Proteomes" id="UP000887569">
    <property type="component" value="Unplaced"/>
</dbReference>
<evidence type="ECO:0000256" key="6">
    <source>
        <dbReference type="ARBA" id="ARBA00022989"/>
    </source>
</evidence>
<dbReference type="GO" id="GO:0008324">
    <property type="term" value="F:monoatomic cation transmembrane transporter activity"/>
    <property type="evidence" value="ECO:0007669"/>
    <property type="project" value="InterPro"/>
</dbReference>
<name>A0A915CII3_PARUN</name>
<evidence type="ECO:0000313" key="11">
    <source>
        <dbReference type="Proteomes" id="UP000887569"/>
    </source>
</evidence>
<dbReference type="PANTHER" id="PTHR16228:SF21">
    <property type="entry name" value="SLC41A_MGTE INTEGRAL MEMBRANE DOMAIN-CONTAINING PROTEIN"/>
    <property type="match status" value="1"/>
</dbReference>
<dbReference type="FunFam" id="1.10.357.20:FF:000001">
    <property type="entry name" value="Solute carrier family 41 member 2"/>
    <property type="match status" value="1"/>
</dbReference>
<feature type="transmembrane region" description="Helical" evidence="9">
    <location>
        <begin position="86"/>
        <end position="105"/>
    </location>
</feature>
<keyword evidence="8 9" id="KW-0472">Membrane</keyword>
<feature type="transmembrane region" description="Helical" evidence="9">
    <location>
        <begin position="136"/>
        <end position="162"/>
    </location>
</feature>
<dbReference type="SUPFAM" id="SSF161093">
    <property type="entry name" value="MgtE membrane domain-like"/>
    <property type="match status" value="2"/>
</dbReference>
<dbReference type="InterPro" id="IPR006667">
    <property type="entry name" value="SLC41_membr_dom"/>
</dbReference>
<feature type="transmembrane region" description="Helical" evidence="9">
    <location>
        <begin position="244"/>
        <end position="266"/>
    </location>
</feature>
<dbReference type="InterPro" id="IPR045349">
    <property type="entry name" value="SLC41A1-3"/>
</dbReference>
<feature type="transmembrane region" description="Helical" evidence="9">
    <location>
        <begin position="174"/>
        <end position="204"/>
    </location>
</feature>
<sequence>MQSISVVPIGDSSLMQSSPKRCGKWRLNSISSHSAIAPIESSVLSRKEIVNKETSLSFFFETIFAFLLAGCGMVGAGILFDIAQEWSFFIRVPQAVMLLPALLGLKGNVEMTLASRLSTQANLDEMATRHQQIHIVCSNLAVIQAQSIIVSLLASIAVIVLYTAETGKWQSENSILLCLTSVATASITSLLLGMIMFGMVILAMRIGVNPDNITTPIAASLGDITALIIMICVGTLLLHVQHQFEAECVVLGVWLMAPFLFIWIASKDKSAVNILKNGWYPIFTAMLISSSAGRILKTTVSIFPAVAAFQPVVNGAGGNLVAIQASRISTELHKFGNFGILPDNSLSHFINPLRSFFAKGSEAQVARVLVLLVLPGHAVFMTIIFVSVRGAPVSIPFIIAYLTVALVQVIVLLYLCQLMVRAMWRCKIDPDNSAIPILTALGDLLGTALLAAAFVCLNKWSAVNINDHPT</sequence>
<evidence type="ECO:0000256" key="9">
    <source>
        <dbReference type="SAM" id="Phobius"/>
    </source>
</evidence>
<dbReference type="WBParaSite" id="PgR234X_g002_t02">
    <property type="protein sequence ID" value="PgR234X_g002_t02"/>
    <property type="gene ID" value="PgR234X_g002"/>
</dbReference>